<dbReference type="Gene3D" id="3.30.2320.10">
    <property type="entry name" value="hypothetical protein PF0899 domain"/>
    <property type="match status" value="1"/>
</dbReference>
<dbReference type="EC" id="3.4.-.-" evidence="3"/>
<dbReference type="GO" id="GO:0016787">
    <property type="term" value="F:hydrolase activity"/>
    <property type="evidence" value="ECO:0007669"/>
    <property type="project" value="UniProtKB-KW"/>
</dbReference>
<keyword evidence="2" id="KW-1284">Encapsulin nanocompartment</keyword>
<evidence type="ECO:0000256" key="1">
    <source>
        <dbReference type="ARBA" id="ARBA00033738"/>
    </source>
</evidence>
<keyword evidence="3" id="KW-0378">Hydrolase</keyword>
<dbReference type="PIRSF" id="PIRSF019254">
    <property type="entry name" value="CFP29"/>
    <property type="match status" value="1"/>
</dbReference>
<dbReference type="Pfam" id="PF04454">
    <property type="entry name" value="Linocin_M18"/>
    <property type="match status" value="1"/>
</dbReference>
<gene>
    <name evidence="3" type="ORF">SDC9_49419</name>
</gene>
<dbReference type="InterPro" id="IPR007544">
    <property type="entry name" value="ENCAP"/>
</dbReference>
<name>A0A644WI25_9ZZZZ</name>
<organism evidence="3">
    <name type="scientific">bioreactor metagenome</name>
    <dbReference type="NCBI Taxonomy" id="1076179"/>
    <lineage>
        <taxon>unclassified sequences</taxon>
        <taxon>metagenomes</taxon>
        <taxon>ecological metagenomes</taxon>
    </lineage>
</organism>
<evidence type="ECO:0000256" key="2">
    <source>
        <dbReference type="ARBA" id="ARBA00033787"/>
    </source>
</evidence>
<dbReference type="Gene3D" id="3.30.2400.30">
    <property type="match status" value="1"/>
</dbReference>
<comment type="subcellular location">
    <subcellularLocation>
        <location evidence="1">Encapsulin nanocompartment</location>
    </subcellularLocation>
</comment>
<dbReference type="PANTHER" id="PTHR37165">
    <property type="entry name" value="PEPTIDASE U56 FAMILY"/>
    <property type="match status" value="1"/>
</dbReference>
<comment type="caution">
    <text evidence="3">The sequence shown here is derived from an EMBL/GenBank/DDBJ whole genome shotgun (WGS) entry which is preliminary data.</text>
</comment>
<reference evidence="3" key="1">
    <citation type="submission" date="2019-08" db="EMBL/GenBank/DDBJ databases">
        <authorList>
            <person name="Kucharzyk K."/>
            <person name="Murdoch R.W."/>
            <person name="Higgins S."/>
            <person name="Loffler F."/>
        </authorList>
    </citation>
    <scope>NUCLEOTIDE SEQUENCE</scope>
</reference>
<dbReference type="GO" id="GO:0140737">
    <property type="term" value="C:encapsulin nanocompartment"/>
    <property type="evidence" value="ECO:0007669"/>
    <property type="project" value="UniProtKB-SubCell"/>
</dbReference>
<sequence>MDILRRAASLITPEAWAELDEQAKKVLTANLSARKFVDVEGPKGWSYSAHATGRLDVAQKQPKDGVQFGVNRVLPLVESRFTFDMDIWELDNISRGAKDPDLSALEKAAKEIALFEEKAVYNGLPAAGIEGLSAAAGKRSIKIGGDDGQSLVNALSAALFNFSQDAVEGPYALVASPKVWKTIYTSVPGYPISKHVGNLVDKVILSAQEDSYLVSLRGGDFELVLGQDLSLGFEERNGGKVRLFFAESFTFRVITPEAVIALK</sequence>
<dbReference type="PANTHER" id="PTHR37165:SF1">
    <property type="entry name" value="TYPE 1 ENCAPSULIN SHELL PROTEIN"/>
    <property type="match status" value="1"/>
</dbReference>
<accession>A0A644WI25</accession>
<dbReference type="AlphaFoldDB" id="A0A644WI25"/>
<dbReference type="NCBIfam" id="NF041155">
    <property type="entry name" value="encap_f1"/>
    <property type="match status" value="1"/>
</dbReference>
<dbReference type="InterPro" id="IPR051429">
    <property type="entry name" value="Encapsulin_nc"/>
</dbReference>
<proteinExistence type="predicted"/>
<protein>
    <submittedName>
        <fullName evidence="3">Maritimacin</fullName>
        <ecNumber evidence="3">3.4.-.-</ecNumber>
    </submittedName>
</protein>
<evidence type="ECO:0000313" key="3">
    <source>
        <dbReference type="EMBL" id="MPM03158.1"/>
    </source>
</evidence>
<dbReference type="EMBL" id="VSSQ01000928">
    <property type="protein sequence ID" value="MPM03158.1"/>
    <property type="molecule type" value="Genomic_DNA"/>
</dbReference>